<protein>
    <recommendedName>
        <fullName evidence="6 16">Uridine kinase</fullName>
        <ecNumber evidence="5 16">2.7.1.48</ecNumber>
    </recommendedName>
    <alternativeName>
        <fullName evidence="12 16">Cytidine monophosphokinase</fullName>
    </alternativeName>
    <alternativeName>
        <fullName evidence="13 16">Uridine monophosphokinase</fullName>
    </alternativeName>
</protein>
<reference evidence="19" key="1">
    <citation type="submission" date="2017-02" db="EMBL/GenBank/DDBJ databases">
        <authorList>
            <person name="Regsiter A."/>
            <person name="William W."/>
        </authorList>
    </citation>
    <scope>NUCLEOTIDE SEQUENCE</scope>
    <source>
        <strain evidence="19">BdmA 4</strain>
    </source>
</reference>
<evidence type="ECO:0000256" key="4">
    <source>
        <dbReference type="ARBA" id="ARBA00005408"/>
    </source>
</evidence>
<feature type="domain" description="Phosphoribulokinase/uridine kinase" evidence="18">
    <location>
        <begin position="6"/>
        <end position="186"/>
    </location>
</feature>
<dbReference type="GO" id="GO:0044211">
    <property type="term" value="P:CTP salvage"/>
    <property type="evidence" value="ECO:0007669"/>
    <property type="project" value="UniProtKB-UniRule"/>
</dbReference>
<dbReference type="NCBIfam" id="TIGR00235">
    <property type="entry name" value="udk"/>
    <property type="match status" value="1"/>
</dbReference>
<evidence type="ECO:0000256" key="16">
    <source>
        <dbReference type="HAMAP-Rule" id="MF_00551"/>
    </source>
</evidence>
<evidence type="ECO:0000256" key="2">
    <source>
        <dbReference type="ARBA" id="ARBA00004690"/>
    </source>
</evidence>
<evidence type="ECO:0000256" key="5">
    <source>
        <dbReference type="ARBA" id="ARBA00012137"/>
    </source>
</evidence>
<dbReference type="UniPathway" id="UPA00579">
    <property type="reaction ID" value="UER00640"/>
</dbReference>
<evidence type="ECO:0000256" key="1">
    <source>
        <dbReference type="ARBA" id="ARBA00004496"/>
    </source>
</evidence>
<gene>
    <name evidence="16 19" type="primary">udk</name>
    <name evidence="19" type="ORF">SPIRO4BDMA_50446</name>
</gene>
<dbReference type="CDD" id="cd02023">
    <property type="entry name" value="UMPK"/>
    <property type="match status" value="1"/>
</dbReference>
<keyword evidence="8 16" id="KW-0808">Transferase</keyword>
<name>A0A3P3XRJ0_9SPIR</name>
<keyword evidence="9 16" id="KW-0547">Nucleotide-binding</keyword>
<dbReference type="Gene3D" id="3.40.50.300">
    <property type="entry name" value="P-loop containing nucleotide triphosphate hydrolases"/>
    <property type="match status" value="1"/>
</dbReference>
<comment type="similarity">
    <text evidence="4 16 17">Belongs to the uridine kinase family.</text>
</comment>
<proteinExistence type="inferred from homology"/>
<keyword evidence="7 16" id="KW-0963">Cytoplasm</keyword>
<evidence type="ECO:0000256" key="7">
    <source>
        <dbReference type="ARBA" id="ARBA00022490"/>
    </source>
</evidence>
<dbReference type="EMBL" id="FWDO01000005">
    <property type="protein sequence ID" value="SLM18931.1"/>
    <property type="molecule type" value="Genomic_DNA"/>
</dbReference>
<dbReference type="GO" id="GO:0005524">
    <property type="term" value="F:ATP binding"/>
    <property type="evidence" value="ECO:0007669"/>
    <property type="project" value="UniProtKB-UniRule"/>
</dbReference>
<comment type="pathway">
    <text evidence="3 16 17">Pyrimidine metabolism; CTP biosynthesis via salvage pathway; CTP from cytidine: step 1/3.</text>
</comment>
<dbReference type="NCBIfam" id="NF004018">
    <property type="entry name" value="PRK05480.1"/>
    <property type="match status" value="1"/>
</dbReference>
<dbReference type="EC" id="2.7.1.48" evidence="5 16"/>
<dbReference type="Pfam" id="PF00485">
    <property type="entry name" value="PRK"/>
    <property type="match status" value="1"/>
</dbReference>
<dbReference type="InterPro" id="IPR006083">
    <property type="entry name" value="PRK/URK"/>
</dbReference>
<evidence type="ECO:0000256" key="14">
    <source>
        <dbReference type="ARBA" id="ARBA00047436"/>
    </source>
</evidence>
<evidence type="ECO:0000256" key="9">
    <source>
        <dbReference type="ARBA" id="ARBA00022741"/>
    </source>
</evidence>
<comment type="pathway">
    <text evidence="2 16 17">Pyrimidine metabolism; UMP biosynthesis via salvage pathway; UMP from uridine: step 1/1.</text>
</comment>
<evidence type="ECO:0000256" key="13">
    <source>
        <dbReference type="ARBA" id="ARBA00031452"/>
    </source>
</evidence>
<dbReference type="PANTHER" id="PTHR10285">
    <property type="entry name" value="URIDINE KINASE"/>
    <property type="match status" value="1"/>
</dbReference>
<dbReference type="InterPro" id="IPR026008">
    <property type="entry name" value="Uridine_kinase"/>
</dbReference>
<evidence type="ECO:0000313" key="19">
    <source>
        <dbReference type="EMBL" id="SLM18931.1"/>
    </source>
</evidence>
<feature type="binding site" evidence="16">
    <location>
        <begin position="11"/>
        <end position="18"/>
    </location>
    <ligand>
        <name>ATP</name>
        <dbReference type="ChEBI" id="CHEBI:30616"/>
    </ligand>
</feature>
<dbReference type="InterPro" id="IPR000764">
    <property type="entry name" value="Uridine_kinase-like"/>
</dbReference>
<comment type="subcellular location">
    <subcellularLocation>
        <location evidence="1 16 17">Cytoplasm</location>
    </subcellularLocation>
</comment>
<comment type="catalytic activity">
    <reaction evidence="14 17">
        <text>cytidine + ATP = CMP + ADP + H(+)</text>
        <dbReference type="Rhea" id="RHEA:24674"/>
        <dbReference type="ChEBI" id="CHEBI:15378"/>
        <dbReference type="ChEBI" id="CHEBI:17562"/>
        <dbReference type="ChEBI" id="CHEBI:30616"/>
        <dbReference type="ChEBI" id="CHEBI:60377"/>
        <dbReference type="ChEBI" id="CHEBI:456216"/>
        <dbReference type="EC" id="2.7.1.48"/>
    </reaction>
</comment>
<dbReference type="InterPro" id="IPR027417">
    <property type="entry name" value="P-loop_NTPase"/>
</dbReference>
<dbReference type="GO" id="GO:0004849">
    <property type="term" value="F:uridine kinase activity"/>
    <property type="evidence" value="ECO:0007669"/>
    <property type="project" value="UniProtKB-UniRule"/>
</dbReference>
<dbReference type="HAMAP" id="MF_00551">
    <property type="entry name" value="Uridine_kinase"/>
    <property type="match status" value="1"/>
</dbReference>
<evidence type="ECO:0000256" key="12">
    <source>
        <dbReference type="ARBA" id="ARBA00030641"/>
    </source>
</evidence>
<evidence type="ECO:0000256" key="17">
    <source>
        <dbReference type="RuleBase" id="RU003825"/>
    </source>
</evidence>
<dbReference type="AlphaFoldDB" id="A0A3P3XRJ0"/>
<dbReference type="GO" id="GO:0043771">
    <property type="term" value="F:cytidine kinase activity"/>
    <property type="evidence" value="ECO:0007669"/>
    <property type="project" value="RHEA"/>
</dbReference>
<evidence type="ECO:0000259" key="18">
    <source>
        <dbReference type="Pfam" id="PF00485"/>
    </source>
</evidence>
<dbReference type="GO" id="GO:0005737">
    <property type="term" value="C:cytoplasm"/>
    <property type="evidence" value="ECO:0007669"/>
    <property type="project" value="UniProtKB-SubCell"/>
</dbReference>
<organism evidence="19">
    <name type="scientific">uncultured spirochete</name>
    <dbReference type="NCBI Taxonomy" id="156406"/>
    <lineage>
        <taxon>Bacteria</taxon>
        <taxon>Pseudomonadati</taxon>
        <taxon>Spirochaetota</taxon>
        <taxon>Spirochaetia</taxon>
        <taxon>Spirochaetales</taxon>
        <taxon>environmental samples</taxon>
    </lineage>
</organism>
<keyword evidence="10 16" id="KW-0418">Kinase</keyword>
<evidence type="ECO:0000256" key="15">
    <source>
        <dbReference type="ARBA" id="ARBA00048909"/>
    </source>
</evidence>
<comment type="catalytic activity">
    <reaction evidence="15 16 17">
        <text>uridine + ATP = UMP + ADP + H(+)</text>
        <dbReference type="Rhea" id="RHEA:16825"/>
        <dbReference type="ChEBI" id="CHEBI:15378"/>
        <dbReference type="ChEBI" id="CHEBI:16704"/>
        <dbReference type="ChEBI" id="CHEBI:30616"/>
        <dbReference type="ChEBI" id="CHEBI:57865"/>
        <dbReference type="ChEBI" id="CHEBI:456216"/>
        <dbReference type="EC" id="2.7.1.48"/>
    </reaction>
</comment>
<evidence type="ECO:0000256" key="6">
    <source>
        <dbReference type="ARBA" id="ARBA00021478"/>
    </source>
</evidence>
<dbReference type="PRINTS" id="PR00988">
    <property type="entry name" value="URIDINKINASE"/>
</dbReference>
<evidence type="ECO:0000256" key="3">
    <source>
        <dbReference type="ARBA" id="ARBA00004784"/>
    </source>
</evidence>
<evidence type="ECO:0000256" key="10">
    <source>
        <dbReference type="ARBA" id="ARBA00022777"/>
    </source>
</evidence>
<sequence length="229" mass="25948">MPPVKIIGISGGSGSGKTTIVRKISEMVSDFVFLPQDNYYKSAEFINNRNITAFNFDHPDAFDNELLIEHLGALKNGDSIDMPVYDFVHHRRTERTIHIQPSKLVIFEGIMIFTNKQVRELIDLKIFVDTPDDIRFIRRLTRDIKERGRTVDSVVEQYLTVVRPGHYEFIEPTKAYADIIIPEGGFNERALDVLVSFINSVIYPLEGREKLSTGFDNMPGVDGPAGTTI</sequence>
<dbReference type="GO" id="GO:0044206">
    <property type="term" value="P:UMP salvage"/>
    <property type="evidence" value="ECO:0007669"/>
    <property type="project" value="UniProtKB-UniRule"/>
</dbReference>
<dbReference type="UniPathway" id="UPA00574">
    <property type="reaction ID" value="UER00637"/>
</dbReference>
<dbReference type="SUPFAM" id="SSF52540">
    <property type="entry name" value="P-loop containing nucleoside triphosphate hydrolases"/>
    <property type="match status" value="1"/>
</dbReference>
<accession>A0A3P3XRJ0</accession>
<keyword evidence="11 16" id="KW-0067">ATP-binding</keyword>
<evidence type="ECO:0000256" key="8">
    <source>
        <dbReference type="ARBA" id="ARBA00022679"/>
    </source>
</evidence>
<evidence type="ECO:0000256" key="11">
    <source>
        <dbReference type="ARBA" id="ARBA00022840"/>
    </source>
</evidence>